<dbReference type="Pfam" id="PF00078">
    <property type="entry name" value="RVT_1"/>
    <property type="match status" value="1"/>
</dbReference>
<sequence>MHQSSPQQSGFTPGKSTTDRILALRVLVERRREFRQGMLAAYFDLKKAFDSVHLIFAESLEVLVMALEAMHEEAKPLGLEVSWLKTKVQVFGDLLDEAVQSVHACGEDIEILERFTYLVHKKGGKSEAKNYRPVSLLPVLSKVIETVVASKVREHLERNHMLCNRQFGFRQGRSAADLHLLLTSDLSAALDQGKATAVVALDIEGAFERVWHEALVTKLRAAGIDGALLPLLRDYLRDRHLSVTVSGRESEVQLIRAVLRFNFNGDTLAPQDEVEVPGRLKVLQPKVDLQNPHPAARQSGLREAGISEEDVVGSRR</sequence>
<accession>A0A8J4Y0X8</accession>
<dbReference type="AlphaFoldDB" id="A0A8J4Y0X8"/>
<dbReference type="CDD" id="cd01650">
    <property type="entry name" value="RT_nLTR_like"/>
    <property type="match status" value="1"/>
</dbReference>
<feature type="compositionally biased region" description="Acidic residues" evidence="1">
    <location>
        <begin position="306"/>
        <end position="316"/>
    </location>
</feature>
<dbReference type="InterPro" id="IPR043502">
    <property type="entry name" value="DNA/RNA_pol_sf"/>
</dbReference>
<protein>
    <submittedName>
        <fullName evidence="3">Putative RNA-directed DNA polymerase from transposon BS</fullName>
    </submittedName>
</protein>
<dbReference type="EMBL" id="JACEEZ010016897">
    <property type="protein sequence ID" value="KAG0717912.1"/>
    <property type="molecule type" value="Genomic_DNA"/>
</dbReference>
<gene>
    <name evidence="3" type="primary">RTase_20</name>
    <name evidence="3" type="ORF">GWK47_053482</name>
</gene>
<dbReference type="GO" id="GO:0003964">
    <property type="term" value="F:RNA-directed DNA polymerase activity"/>
    <property type="evidence" value="ECO:0007669"/>
    <property type="project" value="UniProtKB-KW"/>
</dbReference>
<evidence type="ECO:0000313" key="4">
    <source>
        <dbReference type="Proteomes" id="UP000770661"/>
    </source>
</evidence>
<keyword evidence="3" id="KW-0695">RNA-directed DNA polymerase</keyword>
<reference evidence="3" key="1">
    <citation type="submission" date="2020-07" db="EMBL/GenBank/DDBJ databases">
        <title>The High-quality genome of the commercially important snow crab, Chionoecetes opilio.</title>
        <authorList>
            <person name="Jeong J.-H."/>
            <person name="Ryu S."/>
        </authorList>
    </citation>
    <scope>NUCLEOTIDE SEQUENCE</scope>
    <source>
        <strain evidence="3">MADBK_172401_WGS</strain>
        <tissue evidence="3">Digestive gland</tissue>
    </source>
</reference>
<keyword evidence="3" id="KW-0808">Transferase</keyword>
<proteinExistence type="predicted"/>
<dbReference type="InterPro" id="IPR000477">
    <property type="entry name" value="RT_dom"/>
</dbReference>
<evidence type="ECO:0000259" key="2">
    <source>
        <dbReference type="Pfam" id="PF00078"/>
    </source>
</evidence>
<dbReference type="Proteomes" id="UP000770661">
    <property type="component" value="Unassembled WGS sequence"/>
</dbReference>
<feature type="domain" description="Reverse transcriptase" evidence="2">
    <location>
        <begin position="120"/>
        <end position="261"/>
    </location>
</feature>
<dbReference type="PANTHER" id="PTHR19446">
    <property type="entry name" value="REVERSE TRANSCRIPTASES"/>
    <property type="match status" value="1"/>
</dbReference>
<dbReference type="SUPFAM" id="SSF56672">
    <property type="entry name" value="DNA/RNA polymerases"/>
    <property type="match status" value="1"/>
</dbReference>
<comment type="caution">
    <text evidence="3">The sequence shown here is derived from an EMBL/GenBank/DDBJ whole genome shotgun (WGS) entry which is preliminary data.</text>
</comment>
<organism evidence="3 4">
    <name type="scientific">Chionoecetes opilio</name>
    <name type="common">Atlantic snow crab</name>
    <name type="synonym">Cancer opilio</name>
    <dbReference type="NCBI Taxonomy" id="41210"/>
    <lineage>
        <taxon>Eukaryota</taxon>
        <taxon>Metazoa</taxon>
        <taxon>Ecdysozoa</taxon>
        <taxon>Arthropoda</taxon>
        <taxon>Crustacea</taxon>
        <taxon>Multicrustacea</taxon>
        <taxon>Malacostraca</taxon>
        <taxon>Eumalacostraca</taxon>
        <taxon>Eucarida</taxon>
        <taxon>Decapoda</taxon>
        <taxon>Pleocyemata</taxon>
        <taxon>Brachyura</taxon>
        <taxon>Eubrachyura</taxon>
        <taxon>Majoidea</taxon>
        <taxon>Majidae</taxon>
        <taxon>Chionoecetes</taxon>
    </lineage>
</organism>
<evidence type="ECO:0000313" key="3">
    <source>
        <dbReference type="EMBL" id="KAG0717912.1"/>
    </source>
</evidence>
<dbReference type="OrthoDB" id="420528at2759"/>
<feature type="region of interest" description="Disordered" evidence="1">
    <location>
        <begin position="287"/>
        <end position="316"/>
    </location>
</feature>
<evidence type="ECO:0000256" key="1">
    <source>
        <dbReference type="SAM" id="MobiDB-lite"/>
    </source>
</evidence>
<keyword evidence="4" id="KW-1185">Reference proteome</keyword>
<name>A0A8J4Y0X8_CHIOP</name>
<keyword evidence="3" id="KW-0548">Nucleotidyltransferase</keyword>